<evidence type="ECO:0000259" key="1">
    <source>
        <dbReference type="PROSITE" id="PS50097"/>
    </source>
</evidence>
<organism evidence="2 3">
    <name type="scientific">Piedraia hortae CBS 480.64</name>
    <dbReference type="NCBI Taxonomy" id="1314780"/>
    <lineage>
        <taxon>Eukaryota</taxon>
        <taxon>Fungi</taxon>
        <taxon>Dikarya</taxon>
        <taxon>Ascomycota</taxon>
        <taxon>Pezizomycotina</taxon>
        <taxon>Dothideomycetes</taxon>
        <taxon>Dothideomycetidae</taxon>
        <taxon>Capnodiales</taxon>
        <taxon>Piedraiaceae</taxon>
        <taxon>Piedraia</taxon>
    </lineage>
</organism>
<gene>
    <name evidence="2" type="ORF">K470DRAFT_259891</name>
</gene>
<dbReference type="Pfam" id="PF00651">
    <property type="entry name" value="BTB"/>
    <property type="match status" value="1"/>
</dbReference>
<dbReference type="PROSITE" id="PS50097">
    <property type="entry name" value="BTB"/>
    <property type="match status" value="1"/>
</dbReference>
<dbReference type="EMBL" id="MU006011">
    <property type="protein sequence ID" value="KAF2858389.1"/>
    <property type="molecule type" value="Genomic_DNA"/>
</dbReference>
<dbReference type="Proteomes" id="UP000799421">
    <property type="component" value="Unassembled WGS sequence"/>
</dbReference>
<evidence type="ECO:0000313" key="3">
    <source>
        <dbReference type="Proteomes" id="UP000799421"/>
    </source>
</evidence>
<sequence>MEELKAGLVELYKTRDLADLTINCGSYNFYEHKAILGAQSDYFKTLTNFKEGKTNIINLKAQSDGDEGNDIQNDDPAAIKHMIDFFYHLDYTAAYISPAPFPSSRATKSKGKKCGYARVGHHTKTSSSFQQLEPTYCRYHSKCYGCDDNLEGSPSGFPTQQSDNNM</sequence>
<dbReference type="InterPro" id="IPR011333">
    <property type="entry name" value="SKP1/BTB/POZ_sf"/>
</dbReference>
<dbReference type="InterPro" id="IPR000210">
    <property type="entry name" value="BTB/POZ_dom"/>
</dbReference>
<proteinExistence type="predicted"/>
<dbReference type="AlphaFoldDB" id="A0A6A7BUI3"/>
<feature type="domain" description="BTB" evidence="1">
    <location>
        <begin position="18"/>
        <end position="87"/>
    </location>
</feature>
<evidence type="ECO:0000313" key="2">
    <source>
        <dbReference type="EMBL" id="KAF2858389.1"/>
    </source>
</evidence>
<accession>A0A6A7BUI3</accession>
<protein>
    <recommendedName>
        <fullName evidence="1">BTB domain-containing protein</fullName>
    </recommendedName>
</protein>
<reference evidence="2" key="1">
    <citation type="journal article" date="2020" name="Stud. Mycol.">
        <title>101 Dothideomycetes genomes: a test case for predicting lifestyles and emergence of pathogens.</title>
        <authorList>
            <person name="Haridas S."/>
            <person name="Albert R."/>
            <person name="Binder M."/>
            <person name="Bloem J."/>
            <person name="Labutti K."/>
            <person name="Salamov A."/>
            <person name="Andreopoulos B."/>
            <person name="Baker S."/>
            <person name="Barry K."/>
            <person name="Bills G."/>
            <person name="Bluhm B."/>
            <person name="Cannon C."/>
            <person name="Castanera R."/>
            <person name="Culley D."/>
            <person name="Daum C."/>
            <person name="Ezra D."/>
            <person name="Gonzalez J."/>
            <person name="Henrissat B."/>
            <person name="Kuo A."/>
            <person name="Liang C."/>
            <person name="Lipzen A."/>
            <person name="Lutzoni F."/>
            <person name="Magnuson J."/>
            <person name="Mondo S."/>
            <person name="Nolan M."/>
            <person name="Ohm R."/>
            <person name="Pangilinan J."/>
            <person name="Park H.-J."/>
            <person name="Ramirez L."/>
            <person name="Alfaro M."/>
            <person name="Sun H."/>
            <person name="Tritt A."/>
            <person name="Yoshinaga Y."/>
            <person name="Zwiers L.-H."/>
            <person name="Turgeon B."/>
            <person name="Goodwin S."/>
            <person name="Spatafora J."/>
            <person name="Crous P."/>
            <person name="Grigoriev I."/>
        </authorList>
    </citation>
    <scope>NUCLEOTIDE SEQUENCE</scope>
    <source>
        <strain evidence="2">CBS 480.64</strain>
    </source>
</reference>
<keyword evidence="3" id="KW-1185">Reference proteome</keyword>
<dbReference type="Gene3D" id="3.30.710.10">
    <property type="entry name" value="Potassium Channel Kv1.1, Chain A"/>
    <property type="match status" value="1"/>
</dbReference>
<dbReference type="OrthoDB" id="6359816at2759"/>
<dbReference type="CDD" id="cd18186">
    <property type="entry name" value="BTB_POZ_ZBTB_KLHL-like"/>
    <property type="match status" value="1"/>
</dbReference>
<dbReference type="SUPFAM" id="SSF54695">
    <property type="entry name" value="POZ domain"/>
    <property type="match status" value="1"/>
</dbReference>
<name>A0A6A7BUI3_9PEZI</name>